<feature type="compositionally biased region" description="Polar residues" evidence="1">
    <location>
        <begin position="32"/>
        <end position="46"/>
    </location>
</feature>
<evidence type="ECO:0000256" key="1">
    <source>
        <dbReference type="SAM" id="MobiDB-lite"/>
    </source>
</evidence>
<sequence length="204" mass="22645">MPKRRAIAPEASSKGDKLSSNLEVADLHKPQAGSTSTPSSFLASDGSSTISVAVQAKLQRLRTSRDDGKKYELQIPIDPNHIVVSSTALLGALMTLYADWEIGLDPAHVDLEALKDIIIDGMPDEADSLEQWWNRNGEVVVDLAKNGDLKIEQDVRSKFGSKVEDVGLLRFEVEEYYRKVDGWVKGNWRAYDWKQETSEDAVDA</sequence>
<protein>
    <submittedName>
        <fullName evidence="2">Uncharacterized protein</fullName>
    </submittedName>
</protein>
<evidence type="ECO:0000313" key="3">
    <source>
        <dbReference type="Proteomes" id="UP001056384"/>
    </source>
</evidence>
<organism evidence="2 3">
    <name type="scientific">Septoria linicola</name>
    <dbReference type="NCBI Taxonomy" id="215465"/>
    <lineage>
        <taxon>Eukaryota</taxon>
        <taxon>Fungi</taxon>
        <taxon>Dikarya</taxon>
        <taxon>Ascomycota</taxon>
        <taxon>Pezizomycotina</taxon>
        <taxon>Dothideomycetes</taxon>
        <taxon>Dothideomycetidae</taxon>
        <taxon>Mycosphaerellales</taxon>
        <taxon>Mycosphaerellaceae</taxon>
        <taxon>Septoria</taxon>
    </lineage>
</organism>
<reference evidence="2" key="1">
    <citation type="submission" date="2022-06" db="EMBL/GenBank/DDBJ databases">
        <title>Complete genome sequences of two strains of the flax pathogen Septoria linicola.</title>
        <authorList>
            <person name="Lapalu N."/>
            <person name="Simon A."/>
            <person name="Demenou B."/>
            <person name="Paumier D."/>
            <person name="Guillot M.-P."/>
            <person name="Gout L."/>
            <person name="Valade R."/>
        </authorList>
    </citation>
    <scope>NUCLEOTIDE SEQUENCE</scope>
    <source>
        <strain evidence="2">SE15195</strain>
    </source>
</reference>
<evidence type="ECO:0000313" key="2">
    <source>
        <dbReference type="EMBL" id="USW48673.1"/>
    </source>
</evidence>
<dbReference type="Proteomes" id="UP001056384">
    <property type="component" value="Chromosome 1"/>
</dbReference>
<keyword evidence="3" id="KW-1185">Reference proteome</keyword>
<proteinExistence type="predicted"/>
<dbReference type="EMBL" id="CP099418">
    <property type="protein sequence ID" value="USW48673.1"/>
    <property type="molecule type" value="Genomic_DNA"/>
</dbReference>
<dbReference type="AlphaFoldDB" id="A0A9Q9AM73"/>
<feature type="region of interest" description="Disordered" evidence="1">
    <location>
        <begin position="1"/>
        <end position="46"/>
    </location>
</feature>
<name>A0A9Q9AM73_9PEZI</name>
<accession>A0A9Q9AM73</accession>
<gene>
    <name evidence="2" type="ORF">Slin15195_G019920</name>
</gene>